<dbReference type="GO" id="GO:0000156">
    <property type="term" value="F:phosphorelay response regulator activity"/>
    <property type="evidence" value="ECO:0007669"/>
    <property type="project" value="InterPro"/>
</dbReference>
<dbReference type="PROSITE" id="PS50110">
    <property type="entry name" value="RESPONSE_REGULATORY"/>
    <property type="match status" value="1"/>
</dbReference>
<dbReference type="SUPFAM" id="SSF52172">
    <property type="entry name" value="CheY-like"/>
    <property type="match status" value="1"/>
</dbReference>
<dbReference type="InterPro" id="IPR046947">
    <property type="entry name" value="LytR-like"/>
</dbReference>
<dbReference type="SMART" id="SM00850">
    <property type="entry name" value="LytTR"/>
    <property type="match status" value="1"/>
</dbReference>
<gene>
    <name evidence="4" type="ORF">H3H32_03510</name>
</gene>
<accession>A0A7G5GYU5</accession>
<dbReference type="PANTHER" id="PTHR37299:SF1">
    <property type="entry name" value="STAGE 0 SPORULATION PROTEIN A HOMOLOG"/>
    <property type="match status" value="1"/>
</dbReference>
<keyword evidence="5" id="KW-1185">Reference proteome</keyword>
<feature type="domain" description="HTH LytTR-type" evidence="3">
    <location>
        <begin position="125"/>
        <end position="223"/>
    </location>
</feature>
<dbReference type="RefSeq" id="WP_182461293.1">
    <property type="nucleotide sequence ID" value="NZ_CP059732.1"/>
</dbReference>
<evidence type="ECO:0000313" key="4">
    <source>
        <dbReference type="EMBL" id="QMW04037.1"/>
    </source>
</evidence>
<dbReference type="Pfam" id="PF00072">
    <property type="entry name" value="Response_reg"/>
    <property type="match status" value="1"/>
</dbReference>
<dbReference type="SMART" id="SM00448">
    <property type="entry name" value="REC"/>
    <property type="match status" value="1"/>
</dbReference>
<proteinExistence type="predicted"/>
<dbReference type="AlphaFoldDB" id="A0A7G5GYU5"/>
<dbReference type="Gene3D" id="3.40.50.2300">
    <property type="match status" value="1"/>
</dbReference>
<feature type="modified residue" description="4-aspartylphosphate" evidence="1">
    <location>
        <position position="50"/>
    </location>
</feature>
<organism evidence="4 5">
    <name type="scientific">Spirosoma foliorum</name>
    <dbReference type="NCBI Taxonomy" id="2710596"/>
    <lineage>
        <taxon>Bacteria</taxon>
        <taxon>Pseudomonadati</taxon>
        <taxon>Bacteroidota</taxon>
        <taxon>Cytophagia</taxon>
        <taxon>Cytophagales</taxon>
        <taxon>Cytophagaceae</taxon>
        <taxon>Spirosoma</taxon>
    </lineage>
</organism>
<dbReference type="PANTHER" id="PTHR37299">
    <property type="entry name" value="TRANSCRIPTIONAL REGULATOR-RELATED"/>
    <property type="match status" value="1"/>
</dbReference>
<evidence type="ECO:0000259" key="3">
    <source>
        <dbReference type="PROSITE" id="PS50930"/>
    </source>
</evidence>
<evidence type="ECO:0000256" key="1">
    <source>
        <dbReference type="PROSITE-ProRule" id="PRU00169"/>
    </source>
</evidence>
<dbReference type="Proteomes" id="UP000515369">
    <property type="component" value="Chromosome"/>
</dbReference>
<dbReference type="PROSITE" id="PS50930">
    <property type="entry name" value="HTH_LYTTR"/>
    <property type="match status" value="1"/>
</dbReference>
<feature type="domain" description="Response regulatory" evidence="2">
    <location>
        <begin position="1"/>
        <end position="111"/>
    </location>
</feature>
<keyword evidence="1" id="KW-0597">Phosphoprotein</keyword>
<dbReference type="InterPro" id="IPR007492">
    <property type="entry name" value="LytTR_DNA-bd_dom"/>
</dbReference>
<dbReference type="EMBL" id="CP059732">
    <property type="protein sequence ID" value="QMW04037.1"/>
    <property type="molecule type" value="Genomic_DNA"/>
</dbReference>
<dbReference type="InterPro" id="IPR001789">
    <property type="entry name" value="Sig_transdc_resp-reg_receiver"/>
</dbReference>
<name>A0A7G5GYU5_9BACT</name>
<reference evidence="4 5" key="1">
    <citation type="submission" date="2020-07" db="EMBL/GenBank/DDBJ databases">
        <title>Spirosoma foliorum sp. nov., isolated from the leaves on the Nejang mountain Korea, Republic of.</title>
        <authorList>
            <person name="Ho H."/>
            <person name="Lee Y.-J."/>
            <person name="Nurcahyanto D.-A."/>
            <person name="Kim S.-G."/>
        </authorList>
    </citation>
    <scope>NUCLEOTIDE SEQUENCE [LARGE SCALE GENOMIC DNA]</scope>
    <source>
        <strain evidence="4 5">PL0136</strain>
    </source>
</reference>
<sequence>MIIDDTESDALYLKGLLSKFPFFNLVGITPTIEAAVQVITSQEIDLIFLDINLNGQLGLTLLKEGIDLPPVIITSAYPDYALESYEIGKAADYLLKPFPLDRLHLALTRAFQSQSQVNMDEIDAIFLKMGRRAQRFAFQAIDYVEASGIYTKVYADNQVYLINERLASLSDQLPSRMFIRVHKSYLINVNKITSYDRHTIWLGHTKIPIGRSFRPRLEGLLSLFDAGEENSA</sequence>
<dbReference type="GO" id="GO:0003677">
    <property type="term" value="F:DNA binding"/>
    <property type="evidence" value="ECO:0007669"/>
    <property type="project" value="InterPro"/>
</dbReference>
<dbReference type="Pfam" id="PF04397">
    <property type="entry name" value="LytTR"/>
    <property type="match status" value="1"/>
</dbReference>
<protein>
    <submittedName>
        <fullName evidence="4">Response regulator transcription factor</fullName>
    </submittedName>
</protein>
<evidence type="ECO:0000313" key="5">
    <source>
        <dbReference type="Proteomes" id="UP000515369"/>
    </source>
</evidence>
<evidence type="ECO:0000259" key="2">
    <source>
        <dbReference type="PROSITE" id="PS50110"/>
    </source>
</evidence>
<dbReference type="KEGG" id="sfol:H3H32_03510"/>
<dbReference type="InterPro" id="IPR011006">
    <property type="entry name" value="CheY-like_superfamily"/>
</dbReference>
<dbReference type="Gene3D" id="2.40.50.1020">
    <property type="entry name" value="LytTr DNA-binding domain"/>
    <property type="match status" value="1"/>
</dbReference>